<name>A0A5M9M6B7_9EURO</name>
<feature type="coiled-coil region" evidence="1">
    <location>
        <begin position="141"/>
        <end position="254"/>
    </location>
</feature>
<evidence type="ECO:0000256" key="1">
    <source>
        <dbReference type="SAM" id="Coils"/>
    </source>
</evidence>
<feature type="region of interest" description="Disordered" evidence="2">
    <location>
        <begin position="42"/>
        <end position="116"/>
    </location>
</feature>
<evidence type="ECO:0000313" key="3">
    <source>
        <dbReference type="EMBL" id="KAA8642348.1"/>
    </source>
</evidence>
<dbReference type="VEuPathDB" id="FungiDB:EYZ11_013224"/>
<proteinExistence type="predicted"/>
<accession>A0A5M9M6B7</accession>
<feature type="compositionally biased region" description="Basic residues" evidence="2">
    <location>
        <begin position="79"/>
        <end position="105"/>
    </location>
</feature>
<organism evidence="3 4">
    <name type="scientific">Aspergillus tanneri</name>
    <dbReference type="NCBI Taxonomy" id="1220188"/>
    <lineage>
        <taxon>Eukaryota</taxon>
        <taxon>Fungi</taxon>
        <taxon>Dikarya</taxon>
        <taxon>Ascomycota</taxon>
        <taxon>Pezizomycotina</taxon>
        <taxon>Eurotiomycetes</taxon>
        <taxon>Eurotiomycetidae</taxon>
        <taxon>Eurotiales</taxon>
        <taxon>Aspergillaceae</taxon>
        <taxon>Aspergillus</taxon>
        <taxon>Aspergillus subgen. Circumdati</taxon>
    </lineage>
</organism>
<dbReference type="Proteomes" id="UP000324241">
    <property type="component" value="Unassembled WGS sequence"/>
</dbReference>
<sequence>MTASAHTRWMEYILAYCSHVDLNKSARHKPLQQETAMGATILQPQPQTNKPQRMSSTTQQAQQPAPSQPEQQDTNGPLHRIKTRALSKRETLKRRAPQTRKRSQRPKQQVQGHNKGLQEQVQQQVLRLVNQLVPQKIQQKVRETQEQFLQVEQQVQQTQERISQVEQQVQHTQERILQVEKQLQQQAQQNQDQTLQVQQTQGQVLQVQRAQEQILQVQQAYQQILQQEVYQQVLQKAQEQILQFQQAHQQVLQQEVYQQVLQQAHYLQQKNQESVNQMQQTIQKEAEVAEQQILRNMVQFVDPFLMARNQKQGRQIEELEAKVKQLEQGTAPTN</sequence>
<feature type="compositionally biased region" description="Polar residues" evidence="2">
    <location>
        <begin position="42"/>
        <end position="54"/>
    </location>
</feature>
<feature type="compositionally biased region" description="Low complexity" evidence="2">
    <location>
        <begin position="55"/>
        <end position="72"/>
    </location>
</feature>
<comment type="caution">
    <text evidence="3">The sequence shown here is derived from an EMBL/GenBank/DDBJ whole genome shotgun (WGS) entry which is preliminary data.</text>
</comment>
<protein>
    <submittedName>
        <fullName evidence="3">Uncharacterized protein</fullName>
    </submittedName>
</protein>
<dbReference type="GeneID" id="54333993"/>
<dbReference type="OrthoDB" id="10650035at2759"/>
<dbReference type="RefSeq" id="XP_033421710.1">
    <property type="nucleotide sequence ID" value="XM_033575855.1"/>
</dbReference>
<keyword evidence="1" id="KW-0175">Coiled coil</keyword>
<evidence type="ECO:0000313" key="4">
    <source>
        <dbReference type="Proteomes" id="UP000324241"/>
    </source>
</evidence>
<dbReference type="AlphaFoldDB" id="A0A5M9M6B7"/>
<reference evidence="3 4" key="1">
    <citation type="submission" date="2019-08" db="EMBL/GenBank/DDBJ databases">
        <title>The genome sequence of a newly discovered highly antifungal drug resistant Aspergillus species, Aspergillus tanneri NIH 1004.</title>
        <authorList>
            <person name="Mounaud S."/>
            <person name="Singh I."/>
            <person name="Joardar V."/>
            <person name="Pakala S."/>
            <person name="Pakala S."/>
            <person name="Venepally P."/>
            <person name="Chung J.K."/>
            <person name="Losada L."/>
            <person name="Nierman W.C."/>
        </authorList>
    </citation>
    <scope>NUCLEOTIDE SEQUENCE [LARGE SCALE GENOMIC DNA]</scope>
    <source>
        <strain evidence="3 4">NIH1004</strain>
    </source>
</reference>
<evidence type="ECO:0000256" key="2">
    <source>
        <dbReference type="SAM" id="MobiDB-lite"/>
    </source>
</evidence>
<gene>
    <name evidence="3" type="ORF">ATNIH1004_011292</name>
</gene>
<dbReference type="EMBL" id="QUQM01000008">
    <property type="protein sequence ID" value="KAA8642348.1"/>
    <property type="molecule type" value="Genomic_DNA"/>
</dbReference>